<organism>
    <name type="scientific">Branchiostoma floridae</name>
    <name type="common">Florida lancelet</name>
    <name type="synonym">Amphioxus</name>
    <dbReference type="NCBI Taxonomy" id="7739"/>
    <lineage>
        <taxon>Eukaryota</taxon>
        <taxon>Metazoa</taxon>
        <taxon>Chordata</taxon>
        <taxon>Cephalochordata</taxon>
        <taxon>Leptocardii</taxon>
        <taxon>Amphioxiformes</taxon>
        <taxon>Branchiostomatidae</taxon>
        <taxon>Branchiostoma</taxon>
    </lineage>
</organism>
<dbReference type="EMBL" id="GG666497">
    <property type="protein sequence ID" value="EEN62322.1"/>
    <property type="molecule type" value="Genomic_DNA"/>
</dbReference>
<protein>
    <submittedName>
        <fullName evidence="1">Uncharacterized protein</fullName>
    </submittedName>
</protein>
<gene>
    <name evidence="1" type="ORF">BRAFLDRAFT_67553</name>
</gene>
<sequence>MDFLFFALPDEVLGLGVMLRDMSVSSAWNLDGENPPGVGREIGDRKDRGVASGRAGVDVMTWSPDGRRFLFPGLICSPVPDNSPPLLDWSKDILKTELDEVGLLLSVRPAHPSRSRLSSLDLFLPVRFLRAPPSPSGMPNCDKCKAGGARLCQGDVLLCPRCVSVGRSPRCSDPGATCDRSSVYVNDLLCYVVNKMDTTPNDIIVKVCCETYTEEDIETSKKLVYGLCSPPDRYKKRRGADRCSSNMLDILEVLHSTPPTEVPMFASVKLHLPAVDLTNFDVSLCLQEVRMTLTSQDTVTPVCR</sequence>
<accession>C3YBG5</accession>
<dbReference type="AlphaFoldDB" id="C3YBG5"/>
<proteinExistence type="predicted"/>
<reference evidence="1" key="1">
    <citation type="journal article" date="2008" name="Nature">
        <title>The amphioxus genome and the evolution of the chordate karyotype.</title>
        <authorList>
            <consortium name="US DOE Joint Genome Institute (JGI-PGF)"/>
            <person name="Putnam N.H."/>
            <person name="Butts T."/>
            <person name="Ferrier D.E.K."/>
            <person name="Furlong R.F."/>
            <person name="Hellsten U."/>
            <person name="Kawashima T."/>
            <person name="Robinson-Rechavi M."/>
            <person name="Shoguchi E."/>
            <person name="Terry A."/>
            <person name="Yu J.-K."/>
            <person name="Benito-Gutierrez E.L."/>
            <person name="Dubchak I."/>
            <person name="Garcia-Fernandez J."/>
            <person name="Gibson-Brown J.J."/>
            <person name="Grigoriev I.V."/>
            <person name="Horton A.C."/>
            <person name="de Jong P.J."/>
            <person name="Jurka J."/>
            <person name="Kapitonov V.V."/>
            <person name="Kohara Y."/>
            <person name="Kuroki Y."/>
            <person name="Lindquist E."/>
            <person name="Lucas S."/>
            <person name="Osoegawa K."/>
            <person name="Pennacchio L.A."/>
            <person name="Salamov A.A."/>
            <person name="Satou Y."/>
            <person name="Sauka-Spengler T."/>
            <person name="Schmutz J."/>
            <person name="Shin-I T."/>
            <person name="Toyoda A."/>
            <person name="Bronner-Fraser M."/>
            <person name="Fujiyama A."/>
            <person name="Holland L.Z."/>
            <person name="Holland P.W.H."/>
            <person name="Satoh N."/>
            <person name="Rokhsar D.S."/>
        </authorList>
    </citation>
    <scope>NUCLEOTIDE SEQUENCE [LARGE SCALE GENOMIC DNA]</scope>
    <source>
        <strain evidence="1">S238N-H82</strain>
        <tissue evidence="1">Testes</tissue>
    </source>
</reference>
<dbReference type="InParanoid" id="C3YBG5"/>
<name>C3YBG5_BRAFL</name>
<evidence type="ECO:0000313" key="1">
    <source>
        <dbReference type="EMBL" id="EEN62322.1"/>
    </source>
</evidence>